<evidence type="ECO:0000313" key="27">
    <source>
        <dbReference type="EMBL" id="ECB9474595.1"/>
    </source>
</evidence>
<dbReference type="EMBL" id="AAAJKI010000007">
    <property type="protein sequence ID" value="EAC6547550.1"/>
    <property type="molecule type" value="Genomic_DNA"/>
</dbReference>
<evidence type="ECO:0000313" key="60">
    <source>
        <dbReference type="Proteomes" id="UP000403352"/>
    </source>
</evidence>
<evidence type="ECO:0000313" key="73">
    <source>
        <dbReference type="Proteomes" id="UP000527632"/>
    </source>
</evidence>
<keyword evidence="3 4" id="KW-0949">S-adenosyl-L-methionine</keyword>
<evidence type="ECO:0000313" key="72">
    <source>
        <dbReference type="Proteomes" id="UP000525850"/>
    </source>
</evidence>
<evidence type="ECO:0000313" key="51">
    <source>
        <dbReference type="Proteomes" id="UP000345329"/>
    </source>
</evidence>
<evidence type="ECO:0000313" key="43">
    <source>
        <dbReference type="EMBL" id="OET52383.1"/>
    </source>
</evidence>
<dbReference type="EC" id="2.1.1.-" evidence="4"/>
<evidence type="ECO:0000313" key="14">
    <source>
        <dbReference type="EMBL" id="EAE2354223.1"/>
    </source>
</evidence>
<dbReference type="EMBL" id="AABATR010000003">
    <property type="protein sequence ID" value="EAG1893417.1"/>
    <property type="molecule type" value="Genomic_DNA"/>
</dbReference>
<feature type="binding site" evidence="4">
    <location>
        <position position="130"/>
    </location>
    <ligand>
        <name>Mg(2+)</name>
        <dbReference type="ChEBI" id="CHEBI:18420"/>
    </ligand>
</feature>
<evidence type="ECO:0000313" key="56">
    <source>
        <dbReference type="Proteomes" id="UP000368512"/>
    </source>
</evidence>
<evidence type="ECO:0000313" key="25">
    <source>
        <dbReference type="EMBL" id="EAK8899010.1"/>
    </source>
</evidence>
<dbReference type="Proteomes" id="UP000527632">
    <property type="component" value="Unassembled WGS sequence"/>
</dbReference>
<evidence type="ECO:0000313" key="13">
    <source>
        <dbReference type="EMBL" id="EAD5786233.1"/>
    </source>
</evidence>
<dbReference type="Proteomes" id="UP000336166">
    <property type="component" value="Unassembled WGS sequence"/>
</dbReference>
<dbReference type="Proteomes" id="UP000354255">
    <property type="component" value="Unassembled WGS sequence"/>
</dbReference>
<dbReference type="EMBL" id="AAIAJJ010000004">
    <property type="protein sequence ID" value="ECC1556938.1"/>
    <property type="molecule type" value="Genomic_DNA"/>
</dbReference>
<dbReference type="Proteomes" id="UP000368512">
    <property type="component" value="Unassembled WGS sequence"/>
</dbReference>
<feature type="binding site" evidence="4">
    <location>
        <position position="35"/>
    </location>
    <ligand>
        <name>S-adenosyl-L-methionine</name>
        <dbReference type="ChEBI" id="CHEBI:59789"/>
    </ligand>
</feature>
<dbReference type="EMBL" id="AACJYH010000017">
    <property type="protein sequence ID" value="EAK8899010.1"/>
    <property type="molecule type" value="Genomic_DNA"/>
</dbReference>
<dbReference type="Proteomes" id="UP000840039">
    <property type="component" value="Unassembled WGS sequence"/>
</dbReference>
<dbReference type="PROSITE" id="PS51682">
    <property type="entry name" value="SAM_OMT_I"/>
    <property type="match status" value="1"/>
</dbReference>
<dbReference type="EMBL" id="AAAJWF010000004">
    <property type="protein sequence ID" value="EAC7480436.1"/>
    <property type="molecule type" value="Genomic_DNA"/>
</dbReference>
<evidence type="ECO:0000256" key="2">
    <source>
        <dbReference type="ARBA" id="ARBA00022679"/>
    </source>
</evidence>
<evidence type="ECO:0000313" key="53">
    <source>
        <dbReference type="Proteomes" id="UP000354255"/>
    </source>
</evidence>
<keyword evidence="4" id="KW-0479">Metal-binding</keyword>
<evidence type="ECO:0000313" key="45">
    <source>
        <dbReference type="Proteomes" id="UP000272537"/>
    </source>
</evidence>
<dbReference type="EMBL" id="AABBAW010000003">
    <property type="protein sequence ID" value="EAG2514919.1"/>
    <property type="molecule type" value="Genomic_DNA"/>
</dbReference>
<dbReference type="Proteomes" id="UP000410967">
    <property type="component" value="Unassembled WGS sequence"/>
</dbReference>
<dbReference type="Proteomes" id="UP000522199">
    <property type="component" value="Unassembled WGS sequence"/>
</dbReference>
<dbReference type="Proteomes" id="UP000344343">
    <property type="component" value="Unassembled WGS sequence"/>
</dbReference>
<evidence type="ECO:0000313" key="78">
    <source>
        <dbReference type="Proteomes" id="UP000549379"/>
    </source>
</evidence>
<evidence type="ECO:0000313" key="19">
    <source>
        <dbReference type="EMBL" id="EAG2998377.1"/>
    </source>
</evidence>
<dbReference type="InterPro" id="IPR029063">
    <property type="entry name" value="SAM-dependent_MTases_sf"/>
</dbReference>
<evidence type="ECO:0000313" key="10">
    <source>
        <dbReference type="EMBL" id="EAD1184953.1"/>
    </source>
</evidence>
<dbReference type="Proteomes" id="UP000544530">
    <property type="component" value="Unassembled WGS sequence"/>
</dbReference>
<dbReference type="GO" id="GO:0016300">
    <property type="term" value="F:tRNA (uridine) methyltransferase activity"/>
    <property type="evidence" value="ECO:0007669"/>
    <property type="project" value="UniProtKB-UniRule"/>
</dbReference>
<feature type="binding site" evidence="4">
    <location>
        <position position="65"/>
    </location>
    <ligand>
        <name>S-adenosyl-L-methionine</name>
        <dbReference type="ChEBI" id="CHEBI:59789"/>
    </ligand>
</feature>
<dbReference type="Proteomes" id="UP000528151">
    <property type="component" value="Unassembled WGS sequence"/>
</dbReference>
<comment type="function">
    <text evidence="4">Catalyzes the methylation of 5-hydroxyuridine (ho5U) to form 5-methoxyuridine (mo5U) at position 34 in tRNAs.</text>
</comment>
<dbReference type="Proteomes" id="UP000478682">
    <property type="component" value="Unassembled WGS sequence"/>
</dbReference>
<evidence type="ECO:0000313" key="49">
    <source>
        <dbReference type="Proteomes" id="UP000339309"/>
    </source>
</evidence>
<reference evidence="41 64" key="4">
    <citation type="submission" date="2018-04" db="EMBL/GenBank/DDBJ databases">
        <title>Genome Analysis of a Prevalent Clone of Listeria monocytogenes Sequence Type 87 in China.</title>
        <authorList>
            <person name="Wang Y."/>
        </authorList>
    </citation>
    <scope>NUCLEOTIDE SEQUENCE [LARGE SCALE GENOMIC DNA]</scope>
    <source>
        <strain evidence="41 64">ICDC_LM1523</strain>
    </source>
</reference>
<evidence type="ECO:0000313" key="81">
    <source>
        <dbReference type="Proteomes" id="UP000844415"/>
    </source>
</evidence>
<dbReference type="EMBL" id="DAAIHR010000009">
    <property type="protein sequence ID" value="HAB8398874.1"/>
    <property type="molecule type" value="Genomic_DNA"/>
</dbReference>
<dbReference type="KEGG" id="lmv:Y193_08215"/>
<dbReference type="Proteomes" id="UP000331186">
    <property type="component" value="Unassembled WGS sequence"/>
</dbReference>
<evidence type="ECO:0000313" key="5">
    <source>
        <dbReference type="EMBL" id="EAC4551650.1"/>
    </source>
</evidence>
<reference evidence="34 66" key="8">
    <citation type="submission" date="2019-08" db="EMBL/GenBank/DDBJ databases">
        <authorList>
            <person name="Ashton P.M."/>
            <person name="Dallman T."/>
            <person name="Nair S."/>
            <person name="De Pinna E."/>
            <person name="Peters T."/>
            <person name="Grant K."/>
        </authorList>
    </citation>
    <scope>NUCLEOTIDE SEQUENCE [LARGE SCALE GENOMIC DNA]</scope>
    <source>
        <strain evidence="34 66">788324</strain>
    </source>
</reference>
<dbReference type="Proteomes" id="UP000345329">
    <property type="component" value="Unassembled WGS sequence"/>
</dbReference>
<reference evidence="47 49" key="5">
    <citation type="submission" date="2018-06" db="EMBL/GenBank/DDBJ databases">
        <authorList>
            <consortium name="PulseNet: The National Subtyping Network for Foodborne Disease Surveillance"/>
            <person name="Tarr C.L."/>
            <person name="Trees E."/>
            <person name="Katz L.S."/>
            <person name="Carleton-Romer H.A."/>
            <person name="Stroika S."/>
            <person name="Kucerova Z."/>
            <person name="Roache K.F."/>
            <person name="Sabol A.L."/>
            <person name="Besser J."/>
            <person name="Gerner-Smidt P."/>
        </authorList>
    </citation>
    <scope>NUCLEOTIDE SEQUENCE [LARGE SCALE GENOMIC DNA]</scope>
    <source>
        <strain evidence="5 49">2015L-6227</strain>
        <strain evidence="14 47">PNUSAL000134</strain>
        <strain evidence="9 53">PNUSAL000910</strain>
        <strain evidence="15 67">PNUSAL002298</strain>
        <strain evidence="25 52">PNUSAL004402</strain>
        <strain evidence="31 70">PNUSAL005692</strain>
    </source>
</reference>
<evidence type="ECO:0000313" key="35">
    <source>
        <dbReference type="EMBL" id="EDP8513652.1"/>
    </source>
</evidence>
<dbReference type="HAMAP" id="MF_02217">
    <property type="entry name" value="TrmR_methyltr"/>
    <property type="match status" value="1"/>
</dbReference>
<evidence type="ECO:0000313" key="47">
    <source>
        <dbReference type="Proteomes" id="UP000336166"/>
    </source>
</evidence>
<dbReference type="EMBL" id="AABAWE010000004">
    <property type="protein sequence ID" value="EAG2087440.1"/>
    <property type="molecule type" value="Genomic_DNA"/>
</dbReference>
<dbReference type="EMBL" id="AACKDQ010000014">
    <property type="protein sequence ID" value="EAK9316917.1"/>
    <property type="molecule type" value="Genomic_DNA"/>
</dbReference>
<evidence type="ECO:0000313" key="18">
    <source>
        <dbReference type="EMBL" id="EAG2514919.1"/>
    </source>
</evidence>
<evidence type="ECO:0000313" key="79">
    <source>
        <dbReference type="Proteomes" id="UP000840197"/>
    </source>
</evidence>
<dbReference type="OMA" id="VCFEGVF"/>
<evidence type="ECO:0000313" key="32">
    <source>
        <dbReference type="EMBL" id="EDN7715027.1"/>
    </source>
</evidence>
<reference evidence="43 82" key="1">
    <citation type="submission" date="2016-09" db="EMBL/GenBank/DDBJ databases">
        <title>100K Listeria isolates.</title>
        <authorList>
            <person name="Chen P."/>
            <person name="Weimer B.C."/>
            <person name="Kong N."/>
            <person name="Huang B."/>
        </authorList>
    </citation>
    <scope>NUCLEOTIDE SEQUENCE [LARGE SCALE GENOMIC DNA]</scope>
    <source>
        <strain evidence="43 82">BCW_2383</strain>
    </source>
</reference>
<dbReference type="EMBL" id="DAAJCS010000004">
    <property type="protein sequence ID" value="HAC0012643.1"/>
    <property type="molecule type" value="Genomic_DNA"/>
</dbReference>
<evidence type="ECO:0000313" key="70">
    <source>
        <dbReference type="Proteomes" id="UP000489121"/>
    </source>
</evidence>
<evidence type="ECO:0000313" key="39">
    <source>
        <dbReference type="EMBL" id="HAC0012643.1"/>
    </source>
</evidence>
<dbReference type="Proteomes" id="UP000339309">
    <property type="component" value="Unassembled WGS sequence"/>
</dbReference>
<evidence type="ECO:0000313" key="54">
    <source>
        <dbReference type="Proteomes" id="UP000364988"/>
    </source>
</evidence>
<dbReference type="Proteomes" id="UP000460224">
    <property type="component" value="Unassembled WGS sequence"/>
</dbReference>
<dbReference type="Proteomes" id="UP000376505">
    <property type="component" value="Unassembled WGS sequence"/>
</dbReference>
<evidence type="ECO:0000313" key="58">
    <source>
        <dbReference type="Proteomes" id="UP000389283"/>
    </source>
</evidence>
<comment type="subunit">
    <text evidence="4">Homodimer.</text>
</comment>
<dbReference type="EMBL" id="AALGDA010000009">
    <property type="protein sequence ID" value="ECY9782219.1"/>
    <property type="molecule type" value="Genomic_DNA"/>
</dbReference>
<dbReference type="EMBL" id="AAANYR010000003">
    <property type="protein sequence ID" value="EAD5786233.1"/>
    <property type="molecule type" value="Genomic_DNA"/>
</dbReference>
<evidence type="ECO:0000313" key="48">
    <source>
        <dbReference type="Proteomes" id="UP000337746"/>
    </source>
</evidence>
<evidence type="ECO:0000313" key="12">
    <source>
        <dbReference type="EMBL" id="EAD5772747.1"/>
    </source>
</evidence>
<evidence type="ECO:0000313" key="66">
    <source>
        <dbReference type="Proteomes" id="UP000467536"/>
    </source>
</evidence>
<evidence type="ECO:0000313" key="26">
    <source>
        <dbReference type="EMBL" id="EAK9316917.1"/>
    </source>
</evidence>
<keyword evidence="1 4" id="KW-0489">Methyltransferase</keyword>
<reference evidence="61 71" key="7">
    <citation type="submission" date="2019-04" db="EMBL/GenBank/DDBJ databases">
        <authorList>
            <consortium name="GenomeTrakr network: Whole genome sequencing for foodborne pathogen traceback"/>
        </authorList>
    </citation>
    <scope>NUCLEOTIDE SEQUENCE [LARGE SCALE GENOMIC DNA]</scope>
    <source>
        <strain evidence="22 77">CFSAN004300</strain>
        <strain evidence="23 71">CFSAN072474</strain>
        <strain evidence="30 54">FLAG-55987</strain>
        <strain evidence="26 61">PHLUSALM00088</strain>
    </source>
</reference>
<dbReference type="RefSeq" id="WP_003725974.1">
    <property type="nucleotide sequence ID" value="NC_021824.1"/>
</dbReference>
<evidence type="ECO:0000313" key="63">
    <source>
        <dbReference type="Proteomes" id="UP000455569"/>
    </source>
</evidence>
<evidence type="ECO:0000313" key="82">
    <source>
        <dbReference type="Proteomes" id="UP000852906"/>
    </source>
</evidence>
<evidence type="ECO:0000313" key="23">
    <source>
        <dbReference type="EMBL" id="EAG9387154.1"/>
    </source>
</evidence>
<evidence type="ECO:0000313" key="40">
    <source>
        <dbReference type="EMBL" id="HAC0274923.1"/>
    </source>
</evidence>
<evidence type="ECO:0000313" key="22">
    <source>
        <dbReference type="EMBL" id="EAG6989666.1"/>
    </source>
</evidence>
<evidence type="ECO:0000313" key="16">
    <source>
        <dbReference type="EMBL" id="EAG2087440.1"/>
    </source>
</evidence>
<reference evidence="46 50" key="6">
    <citation type="submission" date="2019-02" db="EMBL/GenBank/DDBJ databases">
        <authorList>
            <consortium name="GenomeTrakr: Next Generation Sequencing Network for Food Pathogen Tracability"/>
        </authorList>
    </citation>
    <scope>NUCLEOTIDE SEQUENCE [LARGE SCALE GENOMIC DNA]</scope>
    <source>
        <strain evidence="19 78">10B02965A-1</strain>
        <strain evidence="8 56">CFSAN008042</strain>
        <strain evidence="21 74">CFSAN063727</strain>
        <strain evidence="32 63">CFSAN102901</strain>
        <strain evidence="6 55">FDA00007096</strain>
        <strain evidence="10 60">FDA00008584</strain>
        <strain evidence="17">FDA00011243</strain>
        <strain evidence="7 46">FDA00013332</strain>
        <strain evidence="13 50">FDA00013853</strain>
        <strain evidence="27 62">FDA00014336</strain>
        <strain evidence="29 58">FDA00014370</strain>
        <strain evidence="28 59">FDA00014392</strain>
        <strain evidence="35">FDA00015054</strain>
        <strain evidence="20 75">FDA1005580-S054-001</strain>
        <strain evidence="68">FDA1090798-S029-001</strain>
        <strain evidence="69">FDA956581-098-004</strain>
        <strain evidence="18 72">FDA960927-006-004</strain>
        <strain evidence="16 48">FLAG-54356</strain>
        <strain evidence="12 57">FSIS31901579</strain>
        <strain evidence="24 73">LS1344</strain>
        <strain evidence="33 65">OSF101448</strain>
        <strain evidence="11 51">VA-WGS-00405</strain>
    </source>
</reference>
<dbReference type="GO" id="GO:0030488">
    <property type="term" value="P:tRNA methylation"/>
    <property type="evidence" value="ECO:0007669"/>
    <property type="project" value="UniProtKB-UniRule"/>
</dbReference>
<evidence type="ECO:0000313" key="20">
    <source>
        <dbReference type="EMBL" id="EAG4330400.1"/>
    </source>
</evidence>
<dbReference type="Proteomes" id="UP000403352">
    <property type="component" value="Unassembled WGS sequence"/>
</dbReference>
<dbReference type="Proteomes" id="UP000840197">
    <property type="component" value="Unassembled WGS sequence"/>
</dbReference>
<comment type="caution">
    <text evidence="5">The sequence shown here is derived from an EMBL/GenBank/DDBJ whole genome shotgun (WGS) entry which is preliminary data.</text>
</comment>
<evidence type="ECO:0000313" key="50">
    <source>
        <dbReference type="Proteomes" id="UP000344343"/>
    </source>
</evidence>
<reference evidence="79 80" key="3">
    <citation type="journal article" date="2018" name="Genome Biol.">
        <title>SKESA: strategic k-mer extension for scrupulous assemblies.</title>
        <authorList>
            <person name="Souvorov A."/>
            <person name="Agarwala R."/>
            <person name="Lipman D.J."/>
        </authorList>
    </citation>
    <scope>NUCLEOTIDE SEQUENCE [LARGE SCALE GENOMIC DNA]</scope>
    <source>
        <strain evidence="36">09CEB371LM</strain>
        <strain evidence="38 81">CFIAFB20100120</strain>
        <strain evidence="37 79">CFIAFB20130012</strain>
        <strain evidence="40">CFIAFB20170037</strain>
        <strain evidence="39 80">CFIAFB20170045</strain>
    </source>
</reference>
<dbReference type="Proteomes" id="UP000841146">
    <property type="component" value="Unassembled WGS sequence"/>
</dbReference>
<dbReference type="Proteomes" id="UP000467536">
    <property type="component" value="Unassembled WGS sequence"/>
</dbReference>
<keyword evidence="2 4" id="KW-0808">Transferase</keyword>
<dbReference type="EMBL" id="DAAJFY010000003">
    <property type="protein sequence ID" value="HAC0274923.1"/>
    <property type="molecule type" value="Genomic_DNA"/>
</dbReference>
<evidence type="ECO:0000313" key="34">
    <source>
        <dbReference type="EMBL" id="EDO0985061.1"/>
    </source>
</evidence>
<evidence type="ECO:0000313" key="30">
    <source>
        <dbReference type="EMBL" id="ECY6545072.1"/>
    </source>
</evidence>
<evidence type="ECO:0000313" key="37">
    <source>
        <dbReference type="EMBL" id="HAB8398874.1"/>
    </source>
</evidence>
<evidence type="ECO:0000313" key="71">
    <source>
        <dbReference type="Proteomes" id="UP000522199"/>
    </source>
</evidence>
<dbReference type="EMBL" id="AABBYJ010000002">
    <property type="protein sequence ID" value="EAG4330400.1"/>
    <property type="molecule type" value="Genomic_DNA"/>
</dbReference>
<dbReference type="EMBL" id="QXLS01000003">
    <property type="protein sequence ID" value="RKA08401.1"/>
    <property type="molecule type" value="Genomic_DNA"/>
</dbReference>
<dbReference type="Proteomes" id="UP000481141">
    <property type="component" value="Unassembled WGS sequence"/>
</dbReference>
<reference evidence="44 45" key="2">
    <citation type="journal article" date="2018" name="BMC Genomics">
        <title>Genes significantly associated with lineage II food isolates of Listeria monocytogenes.</title>
        <authorList>
            <person name="Pirone-Davies C."/>
            <person name="Chen Y."/>
            <person name="Pightling A."/>
            <person name="Ryan G."/>
            <person name="Wang Y."/>
            <person name="Yao K."/>
            <person name="Hoffmann M."/>
            <person name="Allard M.W."/>
        </authorList>
    </citation>
    <scope>NUCLEOTIDE SEQUENCE [LARGE SCALE GENOMIC DNA]</scope>
    <source>
        <strain evidence="44 45">PNUSAL000550</strain>
    </source>
</reference>
<evidence type="ECO:0000313" key="29">
    <source>
        <dbReference type="EMBL" id="ECC1556938.1"/>
    </source>
</evidence>
<sequence>MNDIIHDYLLKNIPKSSPFFEELEAYAKENEVPIMEPDSLYCLLQILDIQKPKRILELGTAIGYSALKMADKLPDAEIITVERDEERYEQAIHNIQRYGANDRVKVLLTDAIEGAEEILAHGPFDAIFIDAAKAQYEKFFHIYTDSLAENGVIYSDNVLFKGLALDMTPEKQRKLRVARKMRHFNDFLVTHPDFETTTIPLGDGLSISKRKKTGGVS</sequence>
<evidence type="ECO:0000313" key="28">
    <source>
        <dbReference type="EMBL" id="ECB9515070.1"/>
    </source>
</evidence>
<dbReference type="EMBL" id="AABBZO010000007">
    <property type="protein sequence ID" value="EAG4462189.1"/>
    <property type="molecule type" value="Genomic_DNA"/>
</dbReference>
<evidence type="ECO:0000313" key="74">
    <source>
        <dbReference type="Proteomes" id="UP000528151"/>
    </source>
</evidence>
<evidence type="ECO:0000313" key="80">
    <source>
        <dbReference type="Proteomes" id="UP000841146"/>
    </source>
</evidence>
<evidence type="ECO:0000313" key="68">
    <source>
        <dbReference type="Proteomes" id="UP000478704"/>
    </source>
</evidence>
<evidence type="ECO:0000313" key="33">
    <source>
        <dbReference type="EMBL" id="EDN9836274.1"/>
    </source>
</evidence>
<evidence type="ECO:0000313" key="61">
    <source>
        <dbReference type="Proteomes" id="UP000410967"/>
    </source>
</evidence>
<evidence type="ECO:0000313" key="55">
    <source>
        <dbReference type="Proteomes" id="UP000365297"/>
    </source>
</evidence>
<dbReference type="EMBL" id="AALEDS010000013">
    <property type="protein sequence ID" value="ECY6545072.1"/>
    <property type="molecule type" value="Genomic_DNA"/>
</dbReference>
<evidence type="ECO:0000313" key="11">
    <source>
        <dbReference type="EMBL" id="EAD3792655.1"/>
    </source>
</evidence>
<dbReference type="EMBL" id="AAHZFY010000060">
    <property type="protein sequence ID" value="ECB9515070.1"/>
    <property type="molecule type" value="Genomic_DNA"/>
</dbReference>
<dbReference type="EMBL" id="MJTJ01000006">
    <property type="protein sequence ID" value="OET52383.1"/>
    <property type="molecule type" value="Genomic_DNA"/>
</dbReference>
<evidence type="ECO:0000313" key="42">
    <source>
        <dbReference type="EMBL" id="NYA01627.1"/>
    </source>
</evidence>
<dbReference type="Pfam" id="PF01596">
    <property type="entry name" value="Methyltransf_3"/>
    <property type="match status" value="1"/>
</dbReference>
<dbReference type="EMBL" id="AANDSR010000003">
    <property type="protein sequence ID" value="EDN9836274.1"/>
    <property type="molecule type" value="Genomic_DNA"/>
</dbReference>
<dbReference type="EMBL" id="AABDGJ010000002">
    <property type="protein sequence ID" value="EAG6989666.1"/>
    <property type="molecule type" value="Genomic_DNA"/>
</dbReference>
<evidence type="ECO:0000313" key="65">
    <source>
        <dbReference type="Proteomes" id="UP000467347"/>
    </source>
</evidence>
<evidence type="ECO:0000313" key="38">
    <source>
        <dbReference type="EMBL" id="HAB8556718.1"/>
    </source>
</evidence>
<dbReference type="KEGG" id="lmok:CQ02_07685"/>
<dbReference type="Proteomes" id="UP000540117">
    <property type="component" value="Unassembled WGS sequence"/>
</dbReference>
<evidence type="ECO:0000256" key="1">
    <source>
        <dbReference type="ARBA" id="ARBA00022603"/>
    </source>
</evidence>
<evidence type="ECO:0000313" key="75">
    <source>
        <dbReference type="Proteomes" id="UP000540117"/>
    </source>
</evidence>
<proteinExistence type="inferred from homology"/>
<dbReference type="EMBL" id="AANCRK010000003">
    <property type="protein sequence ID" value="EDN7715027.1"/>
    <property type="molecule type" value="Genomic_DNA"/>
</dbReference>
<evidence type="ECO:0000313" key="46">
    <source>
        <dbReference type="Proteomes" id="UP000331186"/>
    </source>
</evidence>
<dbReference type="Proteomes" id="UP000350032">
    <property type="component" value="Unassembled WGS sequence"/>
</dbReference>
<dbReference type="SUPFAM" id="SSF53335">
    <property type="entry name" value="S-adenosyl-L-methionine-dependent methyltransferases"/>
    <property type="match status" value="1"/>
</dbReference>
<evidence type="ECO:0000313" key="7">
    <source>
        <dbReference type="EMBL" id="EAC6547550.1"/>
    </source>
</evidence>
<dbReference type="EMBL" id="DAAEEB010000002">
    <property type="protein sequence ID" value="HAA8052110.1"/>
    <property type="molecule type" value="Genomic_DNA"/>
</dbReference>
<dbReference type="Proteomes" id="UP000398321">
    <property type="component" value="Unassembled WGS sequence"/>
</dbReference>
<comment type="similarity">
    <text evidence="4">Belongs to the class I-like SAM-binding methyltransferase superfamily. Cation-dependent O-methyltransferase family.</text>
</comment>
<dbReference type="GO" id="GO:0008171">
    <property type="term" value="F:O-methyltransferase activity"/>
    <property type="evidence" value="ECO:0007669"/>
    <property type="project" value="InterPro"/>
</dbReference>
<dbReference type="Proteomes" id="UP000455569">
    <property type="component" value="Unassembled WGS sequence"/>
</dbReference>
<feature type="binding site" evidence="4">
    <location>
        <position position="156"/>
    </location>
    <ligand>
        <name>Mg(2+)</name>
        <dbReference type="ChEBI" id="CHEBI:18420"/>
    </ligand>
</feature>
<dbReference type="Proteomes" id="UP000844415">
    <property type="component" value="Unassembled WGS sequence"/>
</dbReference>
<evidence type="ECO:0000313" key="69">
    <source>
        <dbReference type="Proteomes" id="UP000481141"/>
    </source>
</evidence>
<dbReference type="EMBL" id="AAAREG010000005">
    <property type="protein sequence ID" value="EAE2354223.1"/>
    <property type="molecule type" value="Genomic_DNA"/>
</dbReference>
<feature type="binding site" evidence="4">
    <location>
        <position position="82"/>
    </location>
    <ligand>
        <name>S-adenosyl-L-methionine</name>
        <dbReference type="ChEBI" id="CHEBI:59789"/>
    </ligand>
</feature>
<dbReference type="EMBL" id="JACAVN010000003">
    <property type="protein sequence ID" value="NYA01627.1"/>
    <property type="molecule type" value="Genomic_DNA"/>
</dbReference>
<dbReference type="Proteomes" id="UP000365297">
    <property type="component" value="Unassembled WGS sequence"/>
</dbReference>
<protein>
    <recommendedName>
        <fullName evidence="4">tRNA 5-hydroxyuridine methyltransferase</fullName>
        <ecNumber evidence="4">2.1.1.-</ecNumber>
    </recommendedName>
    <alternativeName>
        <fullName evidence="4">ho5U methyltransferase</fullName>
    </alternativeName>
</protein>
<dbReference type="Proteomes" id="UP000389283">
    <property type="component" value="Unassembled WGS sequence"/>
</dbReference>
<dbReference type="Proteomes" id="UP000337746">
    <property type="component" value="Unassembled WGS sequence"/>
</dbReference>
<reference evidence="42 76" key="10">
    <citation type="submission" date="2020-06" db="EMBL/GenBank/DDBJ databases">
        <title>Two Listeria outbreaks in Switzerland in 2018 and 2020.</title>
        <authorList>
            <person name="Stevens M.J.A."/>
            <person name="Bloemberg G."/>
            <person name="Nusch-Inderbinnen M."/>
            <person name="Stephan R."/>
        </authorList>
    </citation>
    <scope>NUCLEOTIDE SEQUENCE [LARGE SCALE GENOMIC DNA]</scope>
    <source>
        <strain evidence="42 76">N18-0707</strain>
    </source>
</reference>
<evidence type="ECO:0000313" key="24">
    <source>
        <dbReference type="EMBL" id="EAH4242159.1"/>
    </source>
</evidence>
<evidence type="ECO:0000313" key="52">
    <source>
        <dbReference type="Proteomes" id="UP000350032"/>
    </source>
</evidence>
<name>A0A0B8R2J1_LISMN</name>
<comment type="catalytic activity">
    <reaction evidence="4">
        <text>5-hydroxyuridine(34) in tRNA + S-adenosyl-L-methionine = 5-methoxyuridine(34) in tRNA + S-adenosyl-L-homocysteine + H(+)</text>
        <dbReference type="Rhea" id="RHEA:60524"/>
        <dbReference type="Rhea" id="RHEA-COMP:13381"/>
        <dbReference type="Rhea" id="RHEA-COMP:15591"/>
        <dbReference type="ChEBI" id="CHEBI:15378"/>
        <dbReference type="ChEBI" id="CHEBI:57856"/>
        <dbReference type="ChEBI" id="CHEBI:59789"/>
        <dbReference type="ChEBI" id="CHEBI:136877"/>
        <dbReference type="ChEBI" id="CHEBI:143860"/>
    </reaction>
</comment>
<organism evidence="5 49">
    <name type="scientific">Listeria monocytogenes</name>
    <dbReference type="NCBI Taxonomy" id="1639"/>
    <lineage>
        <taxon>Bacteria</taxon>
        <taxon>Bacillati</taxon>
        <taxon>Bacillota</taxon>
        <taxon>Bacilli</taxon>
        <taxon>Bacillales</taxon>
        <taxon>Listeriaceae</taxon>
        <taxon>Listeria</taxon>
    </lineage>
</organism>
<evidence type="ECO:0000256" key="3">
    <source>
        <dbReference type="ARBA" id="ARBA00022691"/>
    </source>
</evidence>
<dbReference type="InterPro" id="IPR043675">
    <property type="entry name" value="TrmR_methyltr"/>
</dbReference>
<evidence type="ECO:0000313" key="9">
    <source>
        <dbReference type="EMBL" id="EAC9039274.1"/>
    </source>
</evidence>
<accession>A0A0B8R2J1</accession>
<dbReference type="EMBL" id="AAAMZD010000003">
    <property type="protein sequence ID" value="EAD3792655.1"/>
    <property type="molecule type" value="Genomic_DNA"/>
</dbReference>
<evidence type="ECO:0000313" key="8">
    <source>
        <dbReference type="EMBL" id="EAC7480436.1"/>
    </source>
</evidence>
<dbReference type="EMBL" id="AABGUK010000003">
    <property type="protein sequence ID" value="EAH4242159.1"/>
    <property type="molecule type" value="Genomic_DNA"/>
</dbReference>
<evidence type="ECO:0000313" key="17">
    <source>
        <dbReference type="EMBL" id="EAG2245628.1"/>
    </source>
</evidence>
<dbReference type="Proteomes" id="UP000478704">
    <property type="component" value="Unassembled WGS sequence"/>
</dbReference>
<dbReference type="EMBL" id="AAALRN010000003">
    <property type="protein sequence ID" value="EAD1184953.1"/>
    <property type="molecule type" value="Genomic_DNA"/>
</dbReference>
<keyword evidence="4" id="KW-0819">tRNA processing</keyword>
<dbReference type="InterPro" id="IPR050362">
    <property type="entry name" value="Cation-dep_OMT"/>
</dbReference>
<evidence type="ECO:0000313" key="6">
    <source>
        <dbReference type="EMBL" id="EAC5549713.1"/>
    </source>
</evidence>
<dbReference type="PANTHER" id="PTHR10509:SF14">
    <property type="entry name" value="CAFFEOYL-COA O-METHYLTRANSFERASE 3-RELATED"/>
    <property type="match status" value="1"/>
</dbReference>
<dbReference type="Proteomes" id="UP000489121">
    <property type="component" value="Unassembled WGS sequence"/>
</dbReference>
<dbReference type="Proteomes" id="UP000423131">
    <property type="component" value="Unassembled WGS sequence"/>
</dbReference>
<dbReference type="EMBL" id="AAAIXK010000002">
    <property type="protein sequence ID" value="EAC5549713.1"/>
    <property type="molecule type" value="Genomic_DNA"/>
</dbReference>
<dbReference type="PANTHER" id="PTHR10509">
    <property type="entry name" value="O-METHYLTRANSFERASE-RELATED"/>
    <property type="match status" value="1"/>
</dbReference>
<dbReference type="EMBL" id="AANEHK010000002">
    <property type="protein sequence ID" value="EDO0985061.1"/>
    <property type="molecule type" value="Genomic_DNA"/>
</dbReference>
<evidence type="ECO:0000313" key="36">
    <source>
        <dbReference type="EMBL" id="HAA8052110.1"/>
    </source>
</evidence>
<evidence type="ECO:0000313" key="59">
    <source>
        <dbReference type="Proteomes" id="UP000398321"/>
    </source>
</evidence>
<keyword evidence="4" id="KW-0460">Magnesium</keyword>
<dbReference type="EMBL" id="AABEKY010000003">
    <property type="protein sequence ID" value="EAG9387154.1"/>
    <property type="molecule type" value="Genomic_DNA"/>
</dbReference>
<evidence type="ECO:0000313" key="41">
    <source>
        <dbReference type="EMBL" id="KAA9449084.1"/>
    </source>
</evidence>
<dbReference type="Proteomes" id="UP000548278">
    <property type="component" value="Unassembled WGS sequence"/>
</dbReference>
<dbReference type="EMBL" id="AABAYG010000004">
    <property type="protein sequence ID" value="EAG2245628.1"/>
    <property type="molecule type" value="Genomic_DNA"/>
</dbReference>
<feature type="binding site" evidence="4">
    <location>
        <begin position="110"/>
        <end position="111"/>
    </location>
    <ligand>
        <name>S-adenosyl-L-methionine</name>
        <dbReference type="ChEBI" id="CHEBI:59789"/>
    </ligand>
</feature>
<dbReference type="Proteomes" id="UP000364988">
    <property type="component" value="Unassembled WGS sequence"/>
</dbReference>
<dbReference type="Proteomes" id="UP000525850">
    <property type="component" value="Unassembled WGS sequence"/>
</dbReference>
<dbReference type="InterPro" id="IPR002935">
    <property type="entry name" value="SAM_O-MeTrfase"/>
</dbReference>
<dbReference type="EMBL" id="AANPAU010000003">
    <property type="protein sequence ID" value="EDP8513652.1"/>
    <property type="molecule type" value="Genomic_DNA"/>
</dbReference>
<dbReference type="Gene3D" id="3.40.50.150">
    <property type="entry name" value="Vaccinia Virus protein VP39"/>
    <property type="match status" value="1"/>
</dbReference>
<dbReference type="EMBL" id="AAHZFN010000018">
    <property type="protein sequence ID" value="ECB9474595.1"/>
    <property type="molecule type" value="Genomic_DNA"/>
</dbReference>
<gene>
    <name evidence="44" type="primary">pcm</name>
    <name evidence="4" type="synonym">trmR</name>
    <name evidence="22" type="ORF">AB917_03595</name>
    <name evidence="5" type="ORF">ABZ57_04070</name>
    <name evidence="43" type="ORF">AJL21_03615</name>
    <name evidence="6" type="ORF">ARY78_04610</name>
    <name evidence="18" type="ORF">B1N52_07080</name>
    <name evidence="17" type="ORF">B1S26_09475</name>
    <name evidence="19" type="ORF">B5K54_13865</name>
    <name evidence="15" type="ORF">BB997_07375</name>
    <name evidence="16" type="ORF">BCZ21_09225</name>
    <name evidence="21" type="ORF">CA369_07820</name>
    <name evidence="20" type="ORF">CAV64_03985</name>
    <name evidence="23" type="ORF">CW845_06615</name>
    <name evidence="25" type="ORF">D7104_15080</name>
    <name evidence="41" type="ORF">DCK61_09460</name>
    <name evidence="8" type="ORF">DQ70_07050</name>
    <name evidence="7" type="ORF">DU018_04115</name>
    <name evidence="44" type="ORF">DYZ80_01594</name>
    <name evidence="24" type="ORF">E5F58_09215</name>
    <name evidence="13" type="ORF">EX365_06680</name>
    <name evidence="12" type="ORF">EXZ73_00455</name>
    <name evidence="30" type="ORF">F6436_12085</name>
    <name evidence="31" type="ORF">F6515_04365</name>
    <name evidence="26" type="ORF">FA835_07365</name>
    <name evidence="28" type="ORF">FLQ97_15220</name>
    <name evidence="27" type="ORF">FLR03_12980</name>
    <name evidence="29" type="ORF">FNX40_09020</name>
    <name evidence="34" type="ORF">FV747_03485</name>
    <name evidence="35" type="ORF">G3O21_001053</name>
    <name evidence="36" type="ORF">GHH22_02975</name>
    <name evidence="33" type="ORF">GJW51_06325</name>
    <name evidence="32" type="ORF">GQG13_07830</name>
    <name evidence="37" type="ORF">GYR60_10140</name>
    <name evidence="38" type="ORF">GYS09_05345</name>
    <name evidence="39" type="ORF">GYX23_06455</name>
    <name evidence="40" type="ORF">GYY14_05970</name>
    <name evidence="42" type="ORF">HZJ64_07250</name>
    <name evidence="9" type="ORF">KV70_03575</name>
    <name evidence="10" type="ORF">QD52_07700</name>
    <name evidence="11" type="ORF">UI29_07740</name>
    <name evidence="14" type="ORF">Y261_07690</name>
</gene>
<feature type="binding site" evidence="4">
    <location>
        <position position="130"/>
    </location>
    <ligand>
        <name>S-adenosyl-L-methionine</name>
        <dbReference type="ChEBI" id="CHEBI:59789"/>
    </ligand>
</feature>
<dbReference type="EMBL" id="QDAY01000003">
    <property type="protein sequence ID" value="KAA9449084.1"/>
    <property type="molecule type" value="Genomic_DNA"/>
</dbReference>
<dbReference type="EMBL" id="DAAIJL010000004">
    <property type="protein sequence ID" value="HAB8556718.1"/>
    <property type="molecule type" value="Genomic_DNA"/>
</dbReference>
<dbReference type="EMBL" id="AAAKQF010000002">
    <property type="protein sequence ID" value="EAC9039274.1"/>
    <property type="molecule type" value="Genomic_DNA"/>
</dbReference>
<dbReference type="GO" id="GO:0008757">
    <property type="term" value="F:S-adenosylmethionine-dependent methyltransferase activity"/>
    <property type="evidence" value="ECO:0007669"/>
    <property type="project" value="TreeGrafter"/>
</dbReference>
<dbReference type="Proteomes" id="UP000842809">
    <property type="component" value="Unassembled WGS sequence"/>
</dbReference>
<feature type="binding site" evidence="4">
    <location>
        <position position="157"/>
    </location>
    <ligand>
        <name>Mg(2+)</name>
        <dbReference type="ChEBI" id="CHEBI:18420"/>
    </ligand>
</feature>
<evidence type="ECO:0000313" key="67">
    <source>
        <dbReference type="Proteomes" id="UP000478682"/>
    </source>
</evidence>
<evidence type="ECO:0000313" key="77">
    <source>
        <dbReference type="Proteomes" id="UP000548278"/>
    </source>
</evidence>
<dbReference type="EMBL" id="AAANYN010000001">
    <property type="protein sequence ID" value="EAD5772747.1"/>
    <property type="molecule type" value="Genomic_DNA"/>
</dbReference>
<evidence type="ECO:0000313" key="57">
    <source>
        <dbReference type="Proteomes" id="UP000376505"/>
    </source>
</evidence>
<evidence type="ECO:0000256" key="4">
    <source>
        <dbReference type="HAMAP-Rule" id="MF_02217"/>
    </source>
</evidence>
<dbReference type="EMBL" id="AAAIKW010000002">
    <property type="protein sequence ID" value="EAC4551650.1"/>
    <property type="molecule type" value="Genomic_DNA"/>
</dbReference>
<dbReference type="Proteomes" id="UP000272537">
    <property type="component" value="Unassembled WGS sequence"/>
</dbReference>
<dbReference type="CDD" id="cd02440">
    <property type="entry name" value="AdoMet_MTases"/>
    <property type="match status" value="1"/>
</dbReference>
<evidence type="ECO:0000313" key="15">
    <source>
        <dbReference type="EMBL" id="EAG1893417.1"/>
    </source>
</evidence>
<evidence type="ECO:0000313" key="62">
    <source>
        <dbReference type="Proteomes" id="UP000423131"/>
    </source>
</evidence>
<evidence type="ECO:0000313" key="76">
    <source>
        <dbReference type="Proteomes" id="UP000544530"/>
    </source>
</evidence>
<dbReference type="GO" id="GO:0000287">
    <property type="term" value="F:magnesium ion binding"/>
    <property type="evidence" value="ECO:0007669"/>
    <property type="project" value="UniProtKB-UniRule"/>
</dbReference>
<dbReference type="EMBL" id="AABBHO010000056">
    <property type="protein sequence ID" value="EAG2998377.1"/>
    <property type="molecule type" value="Genomic_DNA"/>
</dbReference>
<dbReference type="Proteomes" id="UP000852906">
    <property type="component" value="Unassembled WGS sequence"/>
</dbReference>
<evidence type="ECO:0000313" key="21">
    <source>
        <dbReference type="EMBL" id="EAG4462189.1"/>
    </source>
</evidence>
<evidence type="ECO:0000313" key="64">
    <source>
        <dbReference type="Proteomes" id="UP000460224"/>
    </source>
</evidence>
<dbReference type="Proteomes" id="UP000549379">
    <property type="component" value="Unassembled WGS sequence"/>
</dbReference>
<evidence type="ECO:0000313" key="31">
    <source>
        <dbReference type="EMBL" id="ECY9782219.1"/>
    </source>
</evidence>
<dbReference type="Proteomes" id="UP000467347">
    <property type="component" value="Unassembled WGS sequence"/>
</dbReference>
<reference evidence="36" key="9">
    <citation type="submission" date="2019-10" db="EMBL/GenBank/DDBJ databases">
        <authorList>
            <consortium name="NCBI Pathogen Detection Project"/>
        </authorList>
    </citation>
    <scope>NUCLEOTIDE SEQUENCE</scope>
    <source>
        <strain evidence="36">09CEB371LM</strain>
        <strain evidence="38">CFIAFB20100120</strain>
        <strain evidence="37">CFIAFB20130012</strain>
        <strain evidence="40">CFIAFB20170037</strain>
        <strain evidence="39">CFIAFB20170045</strain>
    </source>
</reference>
<dbReference type="AlphaFoldDB" id="A0A0B8R2J1"/>
<evidence type="ECO:0000313" key="44">
    <source>
        <dbReference type="EMBL" id="RKA08401.1"/>
    </source>
</evidence>